<dbReference type="SMART" id="SM00823">
    <property type="entry name" value="PKS_PP"/>
    <property type="match status" value="1"/>
</dbReference>
<dbReference type="GO" id="GO:0043041">
    <property type="term" value="P:amino acid activation for nonribosomal peptide biosynthetic process"/>
    <property type="evidence" value="ECO:0007669"/>
    <property type="project" value="TreeGrafter"/>
</dbReference>
<name>A0A1H4YNA5_STRMJ</name>
<evidence type="ECO:0000313" key="6">
    <source>
        <dbReference type="Proteomes" id="UP000198609"/>
    </source>
</evidence>
<dbReference type="PANTHER" id="PTHR45527">
    <property type="entry name" value="NONRIBOSOMAL PEPTIDE SYNTHETASE"/>
    <property type="match status" value="1"/>
</dbReference>
<accession>A0A1H4YNA5</accession>
<evidence type="ECO:0000256" key="2">
    <source>
        <dbReference type="ARBA" id="ARBA00022553"/>
    </source>
</evidence>
<protein>
    <submittedName>
        <fullName evidence="5">Phosphopantetheine attachment site</fullName>
    </submittedName>
</protein>
<dbReference type="PROSITE" id="PS50075">
    <property type="entry name" value="CARRIER"/>
    <property type="match status" value="1"/>
</dbReference>
<dbReference type="SUPFAM" id="SSF47336">
    <property type="entry name" value="ACP-like"/>
    <property type="match status" value="1"/>
</dbReference>
<dbReference type="GO" id="GO:0005737">
    <property type="term" value="C:cytoplasm"/>
    <property type="evidence" value="ECO:0007669"/>
    <property type="project" value="TreeGrafter"/>
</dbReference>
<keyword evidence="2" id="KW-0597">Phosphoprotein</keyword>
<sequence>MPPLAVQPSSATERRLALIWSRILAVQPQGQDADFFALGGDSLAVPRVRDAVLASFGVDVPLNSFYECPQLRQLATRVGIRTTDTIHRPWARRERGRPGHSTPFGASG</sequence>
<evidence type="ECO:0000256" key="1">
    <source>
        <dbReference type="ARBA" id="ARBA00022450"/>
    </source>
</evidence>
<evidence type="ECO:0000259" key="4">
    <source>
        <dbReference type="PROSITE" id="PS50075"/>
    </source>
</evidence>
<feature type="compositionally biased region" description="Basic and acidic residues" evidence="3">
    <location>
        <begin position="86"/>
        <end position="97"/>
    </location>
</feature>
<dbReference type="Pfam" id="PF00550">
    <property type="entry name" value="PP-binding"/>
    <property type="match status" value="1"/>
</dbReference>
<dbReference type="InterPro" id="IPR020806">
    <property type="entry name" value="PKS_PP-bd"/>
</dbReference>
<gene>
    <name evidence="5" type="ORF">SAMN04490356_7366</name>
</gene>
<dbReference type="InterPro" id="IPR036736">
    <property type="entry name" value="ACP-like_sf"/>
</dbReference>
<proteinExistence type="predicted"/>
<feature type="region of interest" description="Disordered" evidence="3">
    <location>
        <begin position="86"/>
        <end position="108"/>
    </location>
</feature>
<dbReference type="GO" id="GO:0031177">
    <property type="term" value="F:phosphopantetheine binding"/>
    <property type="evidence" value="ECO:0007669"/>
    <property type="project" value="InterPro"/>
</dbReference>
<reference evidence="6" key="1">
    <citation type="submission" date="2016-10" db="EMBL/GenBank/DDBJ databases">
        <authorList>
            <person name="Varghese N."/>
            <person name="Submissions S."/>
        </authorList>
    </citation>
    <scope>NUCLEOTIDE SEQUENCE [LARGE SCALE GENOMIC DNA]</scope>
    <source>
        <strain evidence="6">DSM 40318</strain>
    </source>
</reference>
<keyword evidence="6" id="KW-1185">Reference proteome</keyword>
<dbReference type="GO" id="GO:0044550">
    <property type="term" value="P:secondary metabolite biosynthetic process"/>
    <property type="evidence" value="ECO:0007669"/>
    <property type="project" value="TreeGrafter"/>
</dbReference>
<dbReference type="Proteomes" id="UP000198609">
    <property type="component" value="Unassembled WGS sequence"/>
</dbReference>
<feature type="domain" description="Carrier" evidence="4">
    <location>
        <begin position="7"/>
        <end position="82"/>
    </location>
</feature>
<evidence type="ECO:0000256" key="3">
    <source>
        <dbReference type="SAM" id="MobiDB-lite"/>
    </source>
</evidence>
<dbReference type="Gene3D" id="1.10.1200.10">
    <property type="entry name" value="ACP-like"/>
    <property type="match status" value="1"/>
</dbReference>
<dbReference type="EMBL" id="FNST01000002">
    <property type="protein sequence ID" value="SED19432.1"/>
    <property type="molecule type" value="Genomic_DNA"/>
</dbReference>
<dbReference type="InterPro" id="IPR009081">
    <property type="entry name" value="PP-bd_ACP"/>
</dbReference>
<dbReference type="PANTHER" id="PTHR45527:SF1">
    <property type="entry name" value="FATTY ACID SYNTHASE"/>
    <property type="match status" value="1"/>
</dbReference>
<evidence type="ECO:0000313" key="5">
    <source>
        <dbReference type="EMBL" id="SED19432.1"/>
    </source>
</evidence>
<dbReference type="AlphaFoldDB" id="A0A1H4YNA5"/>
<keyword evidence="1" id="KW-0596">Phosphopantetheine</keyword>
<organism evidence="5 6">
    <name type="scientific">Streptomyces melanosporofaciens</name>
    <dbReference type="NCBI Taxonomy" id="67327"/>
    <lineage>
        <taxon>Bacteria</taxon>
        <taxon>Bacillati</taxon>
        <taxon>Actinomycetota</taxon>
        <taxon>Actinomycetes</taxon>
        <taxon>Kitasatosporales</taxon>
        <taxon>Streptomycetaceae</taxon>
        <taxon>Streptomyces</taxon>
        <taxon>Streptomyces violaceusniger group</taxon>
    </lineage>
</organism>
<dbReference type="GO" id="GO:0017000">
    <property type="term" value="P:antibiotic biosynthetic process"/>
    <property type="evidence" value="ECO:0007669"/>
    <property type="project" value="UniProtKB-ARBA"/>
</dbReference>